<evidence type="ECO:0000313" key="2">
    <source>
        <dbReference type="EnsemblPlants" id="PGSC0003DMT400038548"/>
    </source>
</evidence>
<dbReference type="EnsemblPlants" id="PGSC0003DMT400038548">
    <property type="protein sequence ID" value="PGSC0003DMT400038548"/>
    <property type="gene ID" value="PGSC0003DMG400014888"/>
</dbReference>
<dbReference type="CDD" id="cd09279">
    <property type="entry name" value="RNase_HI_like"/>
    <property type="match status" value="1"/>
</dbReference>
<keyword evidence="3" id="KW-1185">Reference proteome</keyword>
<dbReference type="Proteomes" id="UP000011115">
    <property type="component" value="Unassembled WGS sequence"/>
</dbReference>
<evidence type="ECO:0000313" key="3">
    <source>
        <dbReference type="Proteomes" id="UP000011115"/>
    </source>
</evidence>
<dbReference type="Gene3D" id="3.30.420.10">
    <property type="entry name" value="Ribonuclease H-like superfamily/Ribonuclease H"/>
    <property type="match status" value="1"/>
</dbReference>
<dbReference type="Gramene" id="PGSC0003DMT400038548">
    <property type="protein sequence ID" value="PGSC0003DMT400038548"/>
    <property type="gene ID" value="PGSC0003DMG400014888"/>
</dbReference>
<organism evidence="2 3">
    <name type="scientific">Solanum tuberosum</name>
    <name type="common">Potato</name>
    <dbReference type="NCBI Taxonomy" id="4113"/>
    <lineage>
        <taxon>Eukaryota</taxon>
        <taxon>Viridiplantae</taxon>
        <taxon>Streptophyta</taxon>
        <taxon>Embryophyta</taxon>
        <taxon>Tracheophyta</taxon>
        <taxon>Spermatophyta</taxon>
        <taxon>Magnoliopsida</taxon>
        <taxon>eudicotyledons</taxon>
        <taxon>Gunneridae</taxon>
        <taxon>Pentapetalae</taxon>
        <taxon>asterids</taxon>
        <taxon>lamiids</taxon>
        <taxon>Solanales</taxon>
        <taxon>Solanaceae</taxon>
        <taxon>Solanoideae</taxon>
        <taxon>Solaneae</taxon>
        <taxon>Solanum</taxon>
    </lineage>
</organism>
<dbReference type="HOGENOM" id="CLU_095977_0_1_1"/>
<proteinExistence type="predicted"/>
<dbReference type="OMA" id="RCREIAM"/>
<reference evidence="2" key="2">
    <citation type="submission" date="2015-06" db="UniProtKB">
        <authorList>
            <consortium name="EnsemblPlants"/>
        </authorList>
    </citation>
    <scope>IDENTIFICATION</scope>
    <source>
        <strain evidence="2">DM1-3 516 R44</strain>
    </source>
</reference>
<dbReference type="eggNOG" id="KOG0017">
    <property type="taxonomic scope" value="Eukaryota"/>
</dbReference>
<dbReference type="GO" id="GO:0003676">
    <property type="term" value="F:nucleic acid binding"/>
    <property type="evidence" value="ECO:0007669"/>
    <property type="project" value="InterPro"/>
</dbReference>
<sequence length="172" mass="19536">MKAQALAGHLAENLVDGDYEPLDAYFPDEEINLIEEVDLDENQAWQLYFDGAITRKGTGIGAFLISPTGQHYPATARLRFFCTNNTTEYEAFIMGLNMAIDLGVQELIVLGDSDLLIRQAQGEWKTRDLKLFPYKQCVEDHSKQFRTVEFRYIPRFHNELADALATLASMLP</sequence>
<dbReference type="PaxDb" id="4113-PGSC0003DMT400038548"/>
<dbReference type="InterPro" id="IPR036397">
    <property type="entry name" value="RNaseH_sf"/>
</dbReference>
<dbReference type="InterPro" id="IPR012337">
    <property type="entry name" value="RNaseH-like_sf"/>
</dbReference>
<dbReference type="GO" id="GO:0004523">
    <property type="term" value="F:RNA-DNA hybrid ribonuclease activity"/>
    <property type="evidence" value="ECO:0007669"/>
    <property type="project" value="InterPro"/>
</dbReference>
<reference evidence="3" key="1">
    <citation type="journal article" date="2011" name="Nature">
        <title>Genome sequence and analysis of the tuber crop potato.</title>
        <authorList>
            <consortium name="The Potato Genome Sequencing Consortium"/>
        </authorList>
    </citation>
    <scope>NUCLEOTIDE SEQUENCE [LARGE SCALE GENOMIC DNA]</scope>
    <source>
        <strain evidence="3">cv. DM1-3 516 R44</strain>
    </source>
</reference>
<feature type="domain" description="RNase H type-1" evidence="1">
    <location>
        <begin position="41"/>
        <end position="170"/>
    </location>
</feature>
<name>M1B723_SOLTU</name>
<dbReference type="AlphaFoldDB" id="M1B723"/>
<dbReference type="PROSITE" id="PS50879">
    <property type="entry name" value="RNASE_H_1"/>
    <property type="match status" value="1"/>
</dbReference>
<dbReference type="PANTHER" id="PTHR48475:SF1">
    <property type="entry name" value="RNASE H TYPE-1 DOMAIN-CONTAINING PROTEIN"/>
    <property type="match status" value="1"/>
</dbReference>
<protein>
    <submittedName>
        <fullName evidence="2">RNase H family protein</fullName>
    </submittedName>
</protein>
<dbReference type="InParanoid" id="M1B723"/>
<dbReference type="STRING" id="4113.M1B723"/>
<dbReference type="Pfam" id="PF13456">
    <property type="entry name" value="RVT_3"/>
    <property type="match status" value="1"/>
</dbReference>
<accession>M1B723</accession>
<dbReference type="InterPro" id="IPR002156">
    <property type="entry name" value="RNaseH_domain"/>
</dbReference>
<evidence type="ECO:0000259" key="1">
    <source>
        <dbReference type="PROSITE" id="PS50879"/>
    </source>
</evidence>
<dbReference type="SUPFAM" id="SSF53098">
    <property type="entry name" value="Ribonuclease H-like"/>
    <property type="match status" value="1"/>
</dbReference>
<dbReference type="PANTHER" id="PTHR48475">
    <property type="entry name" value="RIBONUCLEASE H"/>
    <property type="match status" value="1"/>
</dbReference>